<name>A0A644XEM0_9ZZZZ</name>
<gene>
    <name evidence="5" type="primary">lldR_5</name>
    <name evidence="5" type="ORF">SDC9_60903</name>
</gene>
<dbReference type="Pfam" id="PF07729">
    <property type="entry name" value="FCD"/>
    <property type="match status" value="1"/>
</dbReference>
<dbReference type="GO" id="GO:0003677">
    <property type="term" value="F:DNA binding"/>
    <property type="evidence" value="ECO:0007669"/>
    <property type="project" value="UniProtKB-KW"/>
</dbReference>
<accession>A0A644XEM0</accession>
<dbReference type="SMART" id="SM00345">
    <property type="entry name" value="HTH_GNTR"/>
    <property type="match status" value="1"/>
</dbReference>
<dbReference type="PANTHER" id="PTHR43537:SF5">
    <property type="entry name" value="UXU OPERON TRANSCRIPTIONAL REGULATOR"/>
    <property type="match status" value="1"/>
</dbReference>
<protein>
    <submittedName>
        <fullName evidence="5">Putative L-lactate dehydrogenase operon regulatory protein</fullName>
    </submittedName>
</protein>
<sequence length="234" mass="25947">MKSSFPTIDSRSLADQVVASIEQMIINNEIKPGSKLPNEYDLALQLQVGRSTVREAIKILESKNVLTIVRGSGTFVCEWPGLMDDPLGFRFVADKKRLALDLCEIRSLIEPYLAECAARNASLDDVNVLQEACDTIAYYISQGSQEYSKTDIEFHTRIAMCSGNQISSKLIPVIHQGISAYSLLTEPLSASRAPVTHQKVVDAIRNRDPKAAKEAMAEHLHDNMQILLNITEKS</sequence>
<keyword evidence="2" id="KW-0238">DNA-binding</keyword>
<dbReference type="InterPro" id="IPR011711">
    <property type="entry name" value="GntR_C"/>
</dbReference>
<dbReference type="CDD" id="cd07377">
    <property type="entry name" value="WHTH_GntR"/>
    <property type="match status" value="1"/>
</dbReference>
<dbReference type="Pfam" id="PF00392">
    <property type="entry name" value="GntR"/>
    <property type="match status" value="1"/>
</dbReference>
<organism evidence="5">
    <name type="scientific">bioreactor metagenome</name>
    <dbReference type="NCBI Taxonomy" id="1076179"/>
    <lineage>
        <taxon>unclassified sequences</taxon>
        <taxon>metagenomes</taxon>
        <taxon>ecological metagenomes</taxon>
    </lineage>
</organism>
<reference evidence="5" key="1">
    <citation type="submission" date="2019-08" db="EMBL/GenBank/DDBJ databases">
        <authorList>
            <person name="Kucharzyk K."/>
            <person name="Murdoch R.W."/>
            <person name="Higgins S."/>
            <person name="Loffler F."/>
        </authorList>
    </citation>
    <scope>NUCLEOTIDE SEQUENCE</scope>
</reference>
<proteinExistence type="predicted"/>
<dbReference type="EMBL" id="VSSQ01002297">
    <property type="protein sequence ID" value="MPM14539.1"/>
    <property type="molecule type" value="Genomic_DNA"/>
</dbReference>
<dbReference type="InterPro" id="IPR000524">
    <property type="entry name" value="Tscrpt_reg_HTH_GntR"/>
</dbReference>
<dbReference type="AlphaFoldDB" id="A0A644XEM0"/>
<evidence type="ECO:0000259" key="4">
    <source>
        <dbReference type="PROSITE" id="PS50949"/>
    </source>
</evidence>
<dbReference type="PROSITE" id="PS50949">
    <property type="entry name" value="HTH_GNTR"/>
    <property type="match status" value="1"/>
</dbReference>
<dbReference type="GO" id="GO:0003700">
    <property type="term" value="F:DNA-binding transcription factor activity"/>
    <property type="evidence" value="ECO:0007669"/>
    <property type="project" value="InterPro"/>
</dbReference>
<dbReference type="InterPro" id="IPR036388">
    <property type="entry name" value="WH-like_DNA-bd_sf"/>
</dbReference>
<dbReference type="PANTHER" id="PTHR43537">
    <property type="entry name" value="TRANSCRIPTIONAL REGULATOR, GNTR FAMILY"/>
    <property type="match status" value="1"/>
</dbReference>
<dbReference type="PRINTS" id="PR00035">
    <property type="entry name" value="HTHGNTR"/>
</dbReference>
<dbReference type="InterPro" id="IPR008920">
    <property type="entry name" value="TF_FadR/GntR_C"/>
</dbReference>
<dbReference type="SUPFAM" id="SSF48008">
    <property type="entry name" value="GntR ligand-binding domain-like"/>
    <property type="match status" value="1"/>
</dbReference>
<dbReference type="Gene3D" id="1.10.10.10">
    <property type="entry name" value="Winged helix-like DNA-binding domain superfamily/Winged helix DNA-binding domain"/>
    <property type="match status" value="1"/>
</dbReference>
<keyword evidence="3" id="KW-0804">Transcription</keyword>
<dbReference type="Gene3D" id="1.20.120.530">
    <property type="entry name" value="GntR ligand-binding domain-like"/>
    <property type="match status" value="1"/>
</dbReference>
<dbReference type="SUPFAM" id="SSF46785">
    <property type="entry name" value="Winged helix' DNA-binding domain"/>
    <property type="match status" value="1"/>
</dbReference>
<evidence type="ECO:0000256" key="3">
    <source>
        <dbReference type="ARBA" id="ARBA00023163"/>
    </source>
</evidence>
<keyword evidence="1" id="KW-0805">Transcription regulation</keyword>
<evidence type="ECO:0000256" key="2">
    <source>
        <dbReference type="ARBA" id="ARBA00023125"/>
    </source>
</evidence>
<dbReference type="SMART" id="SM00895">
    <property type="entry name" value="FCD"/>
    <property type="match status" value="1"/>
</dbReference>
<evidence type="ECO:0000256" key="1">
    <source>
        <dbReference type="ARBA" id="ARBA00023015"/>
    </source>
</evidence>
<evidence type="ECO:0000313" key="5">
    <source>
        <dbReference type="EMBL" id="MPM14539.1"/>
    </source>
</evidence>
<comment type="caution">
    <text evidence="5">The sequence shown here is derived from an EMBL/GenBank/DDBJ whole genome shotgun (WGS) entry which is preliminary data.</text>
</comment>
<dbReference type="InterPro" id="IPR036390">
    <property type="entry name" value="WH_DNA-bd_sf"/>
</dbReference>
<feature type="domain" description="HTH gntR-type" evidence="4">
    <location>
        <begin position="11"/>
        <end position="79"/>
    </location>
</feature>